<sequence>MSNLNIDKEDIFYVSLLNLNEQIALNLVNKDNNMVIYTEDYYKYKIIKNLVIDRLIKEKKVLIISDNIDNNLFQELNLIKNKVINISNNDIDSIIKNQLKNISKTTGKTTISKLNVLSRNIIKSLKSLEDINNILNIKGYCGLTLLEMYNLSIKVEKGQLSNEYKRYRIKKPLVSYSYDMLKENVNNILKKDIIKDYIKYKRFNKNKIFDIINKPIDKNKINNSIKKLNGLINNPFSIELPVIKSIYTKYFLEYLTKNTFPTEQDISILSKEVNIKVNSSILNYKNIKSKINPLYWVNIKKYKSDLEESKKNFNIHENIIYLEYIENQKNISIYLHAFNFLKDIITDEEFKKFLKKLLDTNDTIEYLKSLRDTLVIVRNFNIILEKIESLNNVEKEILEYCYNNIENKNQFESLLTNIPNFHLLLNIEEIEVKYKNIIENYNNYNNILNNINLVIDTRAKLIPDVIKYVWDDKFLSEIKDQNININEINRLLNNSTDYSINLKDIILNLFPCIISNLNKAKDIINEFDLVIIYDYKSCYNNILNNLNSNNKYIIVSKEKTELSKFKDYNMKFININKPVCKFKFEKDLIFKSSLQKKIYLALKDLSYLMEINVQLDEYILPIVILDKFSKEPILVIEVDDMIYSKNYNIFKDDIYIHKYLDFLDLKFIRVWSNDWLKDKNTVINNIYSNIT</sequence>
<dbReference type="Proteomes" id="UP001055437">
    <property type="component" value="Chromosome"/>
</dbReference>
<dbReference type="EMBL" id="CP099799">
    <property type="protein sequence ID" value="USR99556.1"/>
    <property type="molecule type" value="Genomic_DNA"/>
</dbReference>
<reference evidence="1" key="1">
    <citation type="submission" date="2022-06" db="EMBL/GenBank/DDBJ databases">
        <authorList>
            <person name="Holder M.E."/>
            <person name="Ajami N.J."/>
            <person name="Petrosino J.F."/>
        </authorList>
    </citation>
    <scope>NUCLEOTIDE SEQUENCE</scope>
    <source>
        <strain evidence="1">RMA 8861</strain>
    </source>
</reference>
<protein>
    <submittedName>
        <fullName evidence="1">Uncharacterized protein</fullName>
    </submittedName>
</protein>
<organism evidence="1 2">
    <name type="scientific">Clostridium septicum</name>
    <dbReference type="NCBI Taxonomy" id="1504"/>
    <lineage>
        <taxon>Bacteria</taxon>
        <taxon>Bacillati</taxon>
        <taxon>Bacillota</taxon>
        <taxon>Clostridia</taxon>
        <taxon>Eubacteriales</taxon>
        <taxon>Clostridiaceae</taxon>
        <taxon>Clostridium</taxon>
    </lineage>
</organism>
<name>A0ABY5AVR8_CLOSE</name>
<gene>
    <name evidence="1" type="ORF">NH397_08550</name>
</gene>
<keyword evidence="2" id="KW-1185">Reference proteome</keyword>
<evidence type="ECO:0000313" key="1">
    <source>
        <dbReference type="EMBL" id="USR99556.1"/>
    </source>
</evidence>
<dbReference type="RefSeq" id="WP_066677366.1">
    <property type="nucleotide sequence ID" value="NZ_CABMIZ010000026.1"/>
</dbReference>
<proteinExistence type="predicted"/>
<evidence type="ECO:0000313" key="2">
    <source>
        <dbReference type="Proteomes" id="UP001055437"/>
    </source>
</evidence>
<accession>A0ABY5AVR8</accession>